<dbReference type="SMART" id="SM01043">
    <property type="entry name" value="BTAD"/>
    <property type="match status" value="1"/>
</dbReference>
<proteinExistence type="inferred from homology"/>
<dbReference type="PROSITE" id="PS51755">
    <property type="entry name" value="OMPR_PHOB"/>
    <property type="match status" value="1"/>
</dbReference>
<name>A0A285KPT9_9ACTN</name>
<dbReference type="Gene3D" id="1.10.10.10">
    <property type="entry name" value="Winged helix-like DNA-binding domain superfamily/Winged helix DNA-binding domain"/>
    <property type="match status" value="1"/>
</dbReference>
<dbReference type="InterPro" id="IPR001867">
    <property type="entry name" value="OmpR/PhoB-type_DNA-bd"/>
</dbReference>
<dbReference type="GO" id="GO:0003677">
    <property type="term" value="F:DNA binding"/>
    <property type="evidence" value="ECO:0007669"/>
    <property type="project" value="UniProtKB-UniRule"/>
</dbReference>
<dbReference type="Pfam" id="PF03704">
    <property type="entry name" value="BTAD"/>
    <property type="match status" value="1"/>
</dbReference>
<evidence type="ECO:0000259" key="6">
    <source>
        <dbReference type="PROSITE" id="PS51755"/>
    </source>
</evidence>
<sequence>MRFSVLGPLRVTDHDREVPLGGPRHRALLCALLVHPRQVVPADRLIDILWGPSPPRSAAEMLHVRVSEVRRFLRTDEPAPLLARRSAGYVLQAAPGNVDAEVFEELAAAGRRALAAGEAAEAIDLLERALGLWRGEALPEVAGRDFAAARIATLSELRARAAEDAVDADLLAGRHHDVCARLPAVIAAQPLRERPRRQLMLALYRSGRQSEALAEYDRIGALLSAELGLDPGPELRDLRVRILRHDPTLSAEPAPRRRRDNLPSPLTSFVGRAADRATLSHHLSSARLVSIVGAGGAGKSRLATEVARDLRGDFPGGVWLVELSPLLDPRLIVPTTAQVLGIPEHPERDRLDQIVAALRNERL</sequence>
<organism evidence="7 8">
    <name type="scientific">Paractinoplanes atraurantiacus</name>
    <dbReference type="NCBI Taxonomy" id="1036182"/>
    <lineage>
        <taxon>Bacteria</taxon>
        <taxon>Bacillati</taxon>
        <taxon>Actinomycetota</taxon>
        <taxon>Actinomycetes</taxon>
        <taxon>Micromonosporales</taxon>
        <taxon>Micromonosporaceae</taxon>
        <taxon>Paractinoplanes</taxon>
    </lineage>
</organism>
<dbReference type="Gene3D" id="3.40.50.300">
    <property type="entry name" value="P-loop containing nucleotide triphosphate hydrolases"/>
    <property type="match status" value="1"/>
</dbReference>
<dbReference type="PANTHER" id="PTHR35807">
    <property type="entry name" value="TRANSCRIPTIONAL REGULATOR REDD-RELATED"/>
    <property type="match status" value="1"/>
</dbReference>
<dbReference type="EMBL" id="OBDY01000047">
    <property type="protein sequence ID" value="SNY73416.1"/>
    <property type="molecule type" value="Genomic_DNA"/>
</dbReference>
<evidence type="ECO:0000256" key="1">
    <source>
        <dbReference type="ARBA" id="ARBA00005820"/>
    </source>
</evidence>
<comment type="similarity">
    <text evidence="1">Belongs to the AfsR/DnrI/RedD regulatory family.</text>
</comment>
<evidence type="ECO:0000313" key="8">
    <source>
        <dbReference type="Proteomes" id="UP000219612"/>
    </source>
</evidence>
<dbReference type="InterPro" id="IPR016032">
    <property type="entry name" value="Sig_transdc_resp-reg_C-effctor"/>
</dbReference>
<dbReference type="GO" id="GO:0000160">
    <property type="term" value="P:phosphorelay signal transduction system"/>
    <property type="evidence" value="ECO:0007669"/>
    <property type="project" value="InterPro"/>
</dbReference>
<feature type="domain" description="OmpR/PhoB-type" evidence="6">
    <location>
        <begin position="1"/>
        <end position="93"/>
    </location>
</feature>
<keyword evidence="4" id="KW-0804">Transcription</keyword>
<keyword evidence="2" id="KW-0805">Transcription regulation</keyword>
<protein>
    <submittedName>
        <fullName evidence="7">DNA-binding transcriptional activator of the SARP family</fullName>
    </submittedName>
</protein>
<dbReference type="PANTHER" id="PTHR35807:SF1">
    <property type="entry name" value="TRANSCRIPTIONAL REGULATOR REDD"/>
    <property type="match status" value="1"/>
</dbReference>
<dbReference type="InterPro" id="IPR036388">
    <property type="entry name" value="WH-like_DNA-bd_sf"/>
</dbReference>
<dbReference type="RefSeq" id="WP_097328975.1">
    <property type="nucleotide sequence ID" value="NZ_OBDY01000047.1"/>
</dbReference>
<dbReference type="OrthoDB" id="7628974at2"/>
<dbReference type="SUPFAM" id="SSF46894">
    <property type="entry name" value="C-terminal effector domain of the bipartite response regulators"/>
    <property type="match status" value="1"/>
</dbReference>
<evidence type="ECO:0000256" key="3">
    <source>
        <dbReference type="ARBA" id="ARBA00023125"/>
    </source>
</evidence>
<evidence type="ECO:0000313" key="7">
    <source>
        <dbReference type="EMBL" id="SNY73416.1"/>
    </source>
</evidence>
<reference evidence="7 8" key="1">
    <citation type="submission" date="2017-09" db="EMBL/GenBank/DDBJ databases">
        <authorList>
            <person name="Ehlers B."/>
            <person name="Leendertz F.H."/>
        </authorList>
    </citation>
    <scope>NUCLEOTIDE SEQUENCE [LARGE SCALE GENOMIC DNA]</scope>
    <source>
        <strain evidence="7 8">CGMCC 4.6857</strain>
    </source>
</reference>
<keyword evidence="3 5" id="KW-0238">DNA-binding</keyword>
<dbReference type="InterPro" id="IPR027417">
    <property type="entry name" value="P-loop_NTPase"/>
</dbReference>
<dbReference type="Pfam" id="PF00486">
    <property type="entry name" value="Trans_reg_C"/>
    <property type="match status" value="1"/>
</dbReference>
<feature type="DNA-binding region" description="OmpR/PhoB-type" evidence="5">
    <location>
        <begin position="1"/>
        <end position="93"/>
    </location>
</feature>
<dbReference type="SUPFAM" id="SSF48452">
    <property type="entry name" value="TPR-like"/>
    <property type="match status" value="1"/>
</dbReference>
<dbReference type="SUPFAM" id="SSF52540">
    <property type="entry name" value="P-loop containing nucleoside triphosphate hydrolases"/>
    <property type="match status" value="1"/>
</dbReference>
<dbReference type="Gene3D" id="1.25.40.10">
    <property type="entry name" value="Tetratricopeptide repeat domain"/>
    <property type="match status" value="1"/>
</dbReference>
<evidence type="ECO:0000256" key="5">
    <source>
        <dbReference type="PROSITE-ProRule" id="PRU01091"/>
    </source>
</evidence>
<dbReference type="SMART" id="SM00862">
    <property type="entry name" value="Trans_reg_C"/>
    <property type="match status" value="1"/>
</dbReference>
<dbReference type="GO" id="GO:0006355">
    <property type="term" value="P:regulation of DNA-templated transcription"/>
    <property type="evidence" value="ECO:0007669"/>
    <property type="project" value="InterPro"/>
</dbReference>
<dbReference type="Proteomes" id="UP000219612">
    <property type="component" value="Unassembled WGS sequence"/>
</dbReference>
<dbReference type="CDD" id="cd15831">
    <property type="entry name" value="BTAD"/>
    <property type="match status" value="1"/>
</dbReference>
<dbReference type="AlphaFoldDB" id="A0A285KPT9"/>
<keyword evidence="8" id="KW-1185">Reference proteome</keyword>
<evidence type="ECO:0000256" key="4">
    <source>
        <dbReference type="ARBA" id="ARBA00023163"/>
    </source>
</evidence>
<gene>
    <name evidence="7" type="ORF">SAMN05421748_1474</name>
</gene>
<dbReference type="InterPro" id="IPR005158">
    <property type="entry name" value="BTAD"/>
</dbReference>
<evidence type="ECO:0000256" key="2">
    <source>
        <dbReference type="ARBA" id="ARBA00023015"/>
    </source>
</evidence>
<dbReference type="InterPro" id="IPR051677">
    <property type="entry name" value="AfsR-DnrI-RedD_regulator"/>
</dbReference>
<dbReference type="InterPro" id="IPR011990">
    <property type="entry name" value="TPR-like_helical_dom_sf"/>
</dbReference>
<accession>A0A285KPT9</accession>